<dbReference type="AlphaFoldDB" id="A0A8S1EJY9"/>
<evidence type="ECO:0000256" key="1">
    <source>
        <dbReference type="ARBA" id="ARBA00006678"/>
    </source>
</evidence>
<comment type="similarity">
    <text evidence="1">Belongs to the RNase PH family.</text>
</comment>
<dbReference type="Proteomes" id="UP000494206">
    <property type="component" value="Unassembled WGS sequence"/>
</dbReference>
<dbReference type="InterPro" id="IPR027408">
    <property type="entry name" value="PNPase/RNase_PH_dom_sf"/>
</dbReference>
<dbReference type="GO" id="GO:0071028">
    <property type="term" value="P:nuclear mRNA surveillance"/>
    <property type="evidence" value="ECO:0007669"/>
    <property type="project" value="TreeGrafter"/>
</dbReference>
<dbReference type="InterPro" id="IPR050080">
    <property type="entry name" value="RNase_PH"/>
</dbReference>
<protein>
    <recommendedName>
        <fullName evidence="2">Exoribonuclease phosphorolytic domain-containing protein</fullName>
    </recommendedName>
</protein>
<dbReference type="GO" id="GO:0034475">
    <property type="term" value="P:U4 snRNA 3'-end processing"/>
    <property type="evidence" value="ECO:0007669"/>
    <property type="project" value="TreeGrafter"/>
</dbReference>
<dbReference type="InterPro" id="IPR020568">
    <property type="entry name" value="Ribosomal_Su5_D2-typ_SF"/>
</dbReference>
<dbReference type="EMBL" id="CADEPM010000003">
    <property type="protein sequence ID" value="CAB3402377.1"/>
    <property type="molecule type" value="Genomic_DNA"/>
</dbReference>
<dbReference type="GO" id="GO:0000176">
    <property type="term" value="C:nuclear exosome (RNase complex)"/>
    <property type="evidence" value="ECO:0007669"/>
    <property type="project" value="TreeGrafter"/>
</dbReference>
<reference evidence="3 4" key="1">
    <citation type="submission" date="2020-04" db="EMBL/GenBank/DDBJ databases">
        <authorList>
            <person name="Laetsch R D."/>
            <person name="Stevens L."/>
            <person name="Kumar S."/>
            <person name="Blaxter L. M."/>
        </authorList>
    </citation>
    <scope>NUCLEOTIDE SEQUENCE [LARGE SCALE GENOMIC DNA]</scope>
</reference>
<dbReference type="GO" id="GO:0000177">
    <property type="term" value="C:cytoplasmic exosome (RNase complex)"/>
    <property type="evidence" value="ECO:0007669"/>
    <property type="project" value="TreeGrafter"/>
</dbReference>
<dbReference type="InterPro" id="IPR036345">
    <property type="entry name" value="ExoRNase_PH_dom2_sf"/>
</dbReference>
<dbReference type="Gene3D" id="3.30.230.70">
    <property type="entry name" value="GHMP Kinase, N-terminal domain"/>
    <property type="match status" value="1"/>
</dbReference>
<dbReference type="InterPro" id="IPR001247">
    <property type="entry name" value="ExoRNase_PH_dom1"/>
</dbReference>
<feature type="domain" description="Exoribonuclease phosphorolytic" evidence="2">
    <location>
        <begin position="36"/>
        <end position="150"/>
    </location>
</feature>
<dbReference type="OrthoDB" id="2504340at2759"/>
<evidence type="ECO:0000259" key="2">
    <source>
        <dbReference type="Pfam" id="PF01138"/>
    </source>
</evidence>
<sequence length="245" mass="26430">MPIVRSNLCIPLSDLKSVNDGTSMEVETISRPSTVFRESCVKCGVFGVQDGSGYAEFGNTRVLAQIHGPESDEKWEEAYARVTVSLNGVDEQKNAEIRPQFFSALSAVIFVDKYPGKAIDIEITVLSDDGGALAVGLIAGSLALAHSGIENMGLMSSVHVAMCADGSFMTDPSHKEMEKHHSKGGITFAFVPNLNQVTCIDVYGRIPHQSIESLTSFAKERAISLIPTLHKAILNSVRERNASNC</sequence>
<dbReference type="GO" id="GO:0005730">
    <property type="term" value="C:nucleolus"/>
    <property type="evidence" value="ECO:0007669"/>
    <property type="project" value="TreeGrafter"/>
</dbReference>
<dbReference type="GO" id="GO:0071051">
    <property type="term" value="P:poly(A)-dependent snoRNA 3'-end processing"/>
    <property type="evidence" value="ECO:0007669"/>
    <property type="project" value="TreeGrafter"/>
</dbReference>
<dbReference type="GO" id="GO:0016075">
    <property type="term" value="P:rRNA catabolic process"/>
    <property type="evidence" value="ECO:0007669"/>
    <property type="project" value="TreeGrafter"/>
</dbReference>
<evidence type="ECO:0000313" key="4">
    <source>
        <dbReference type="Proteomes" id="UP000494206"/>
    </source>
</evidence>
<dbReference type="SUPFAM" id="SSF55666">
    <property type="entry name" value="Ribonuclease PH domain 2-like"/>
    <property type="match status" value="1"/>
</dbReference>
<dbReference type="GO" id="GO:0003723">
    <property type="term" value="F:RNA binding"/>
    <property type="evidence" value="ECO:0007669"/>
    <property type="project" value="TreeGrafter"/>
</dbReference>
<gene>
    <name evidence="3" type="ORF">CBOVIS_LOCUS5000</name>
</gene>
<dbReference type="PANTHER" id="PTHR11953:SF0">
    <property type="entry name" value="EXOSOME COMPLEX COMPONENT RRP41"/>
    <property type="match status" value="1"/>
</dbReference>
<dbReference type="PANTHER" id="PTHR11953">
    <property type="entry name" value="EXOSOME COMPLEX COMPONENT"/>
    <property type="match status" value="1"/>
</dbReference>
<comment type="caution">
    <text evidence="3">The sequence shown here is derived from an EMBL/GenBank/DDBJ whole genome shotgun (WGS) entry which is preliminary data.</text>
</comment>
<name>A0A8S1EJY9_9PELO</name>
<dbReference type="Pfam" id="PF01138">
    <property type="entry name" value="RNase_PH"/>
    <property type="match status" value="1"/>
</dbReference>
<dbReference type="SUPFAM" id="SSF54211">
    <property type="entry name" value="Ribosomal protein S5 domain 2-like"/>
    <property type="match status" value="1"/>
</dbReference>
<proteinExistence type="inferred from homology"/>
<accession>A0A8S1EJY9</accession>
<evidence type="ECO:0000313" key="3">
    <source>
        <dbReference type="EMBL" id="CAB3402377.1"/>
    </source>
</evidence>
<organism evidence="3 4">
    <name type="scientific">Caenorhabditis bovis</name>
    <dbReference type="NCBI Taxonomy" id="2654633"/>
    <lineage>
        <taxon>Eukaryota</taxon>
        <taxon>Metazoa</taxon>
        <taxon>Ecdysozoa</taxon>
        <taxon>Nematoda</taxon>
        <taxon>Chromadorea</taxon>
        <taxon>Rhabditida</taxon>
        <taxon>Rhabditina</taxon>
        <taxon>Rhabditomorpha</taxon>
        <taxon>Rhabditoidea</taxon>
        <taxon>Rhabditidae</taxon>
        <taxon>Peloderinae</taxon>
        <taxon>Caenorhabditis</taxon>
    </lineage>
</organism>
<keyword evidence="4" id="KW-1185">Reference proteome</keyword>